<name>A0ACC2U787_9FUNG</name>
<organism evidence="1 2">
    <name type="scientific">Entomophthora muscae</name>
    <dbReference type="NCBI Taxonomy" id="34485"/>
    <lineage>
        <taxon>Eukaryota</taxon>
        <taxon>Fungi</taxon>
        <taxon>Fungi incertae sedis</taxon>
        <taxon>Zoopagomycota</taxon>
        <taxon>Entomophthoromycotina</taxon>
        <taxon>Entomophthoromycetes</taxon>
        <taxon>Entomophthorales</taxon>
        <taxon>Entomophthoraceae</taxon>
        <taxon>Entomophthora</taxon>
    </lineage>
</organism>
<gene>
    <name evidence="1" type="ORF">DSO57_1000201</name>
</gene>
<evidence type="ECO:0000313" key="1">
    <source>
        <dbReference type="EMBL" id="KAJ9082899.1"/>
    </source>
</evidence>
<keyword evidence="2" id="KW-1185">Reference proteome</keyword>
<accession>A0ACC2U787</accession>
<evidence type="ECO:0000313" key="2">
    <source>
        <dbReference type="Proteomes" id="UP001165960"/>
    </source>
</evidence>
<reference evidence="1" key="1">
    <citation type="submission" date="2022-04" db="EMBL/GenBank/DDBJ databases">
        <title>Genome of the entomopathogenic fungus Entomophthora muscae.</title>
        <authorList>
            <person name="Elya C."/>
            <person name="Lovett B.R."/>
            <person name="Lee E."/>
            <person name="Macias A.M."/>
            <person name="Hajek A.E."/>
            <person name="De Bivort B.L."/>
            <person name="Kasson M.T."/>
            <person name="De Fine Licht H.H."/>
            <person name="Stajich J.E."/>
        </authorList>
    </citation>
    <scope>NUCLEOTIDE SEQUENCE</scope>
    <source>
        <strain evidence="1">Berkeley</strain>
    </source>
</reference>
<protein>
    <submittedName>
        <fullName evidence="1">Uncharacterized protein</fullName>
    </submittedName>
</protein>
<dbReference type="EMBL" id="QTSX02001421">
    <property type="protein sequence ID" value="KAJ9082899.1"/>
    <property type="molecule type" value="Genomic_DNA"/>
</dbReference>
<proteinExistence type="predicted"/>
<feature type="non-terminal residue" evidence="1">
    <location>
        <position position="120"/>
    </location>
</feature>
<dbReference type="Proteomes" id="UP001165960">
    <property type="component" value="Unassembled WGS sequence"/>
</dbReference>
<sequence>MYHNACSHQTDSQSLHHINHGAYLISDTLNLETNFRHYDITPSIYDRAYIAKKLTMMSYRLKLVPRVTGIGNKVGTSIIADSPCVSKKYNAKLFVTLKQGCVVPPPDKTRILSEVSENME</sequence>
<comment type="caution">
    <text evidence="1">The sequence shown here is derived from an EMBL/GenBank/DDBJ whole genome shotgun (WGS) entry which is preliminary data.</text>
</comment>